<keyword evidence="1" id="KW-1133">Transmembrane helix</keyword>
<feature type="transmembrane region" description="Helical" evidence="1">
    <location>
        <begin position="613"/>
        <end position="635"/>
    </location>
</feature>
<proteinExistence type="predicted"/>
<feature type="transmembrane region" description="Helical" evidence="1">
    <location>
        <begin position="483"/>
        <end position="502"/>
    </location>
</feature>
<protein>
    <recommendedName>
        <fullName evidence="4">ABC-2 family transporter protein</fullName>
    </recommendedName>
</protein>
<feature type="transmembrane region" description="Helical" evidence="1">
    <location>
        <begin position="97"/>
        <end position="115"/>
    </location>
</feature>
<gene>
    <name evidence="2" type="ORF">SV7mr_36890</name>
</gene>
<evidence type="ECO:0008006" key="4">
    <source>
        <dbReference type="Google" id="ProtNLM"/>
    </source>
</evidence>
<keyword evidence="3" id="KW-1185">Reference proteome</keyword>
<feature type="transmembrane region" description="Helical" evidence="1">
    <location>
        <begin position="509"/>
        <end position="530"/>
    </location>
</feature>
<dbReference type="AlphaFoldDB" id="A0A517SYD0"/>
<dbReference type="RefSeq" id="WP_145274919.1">
    <property type="nucleotide sequence ID" value="NZ_CP036272.1"/>
</dbReference>
<evidence type="ECO:0000313" key="2">
    <source>
        <dbReference type="EMBL" id="QDT61157.1"/>
    </source>
</evidence>
<feature type="transmembrane region" description="Helical" evidence="1">
    <location>
        <begin position="177"/>
        <end position="199"/>
    </location>
</feature>
<sequence length="642" mass="70904">MNLQPDDFWSVQQWLFRDGKVLESAALKGVVLLVLGMLLGALIGYVISALRYGPGEAFYAVAKAVRDFFIVDLPGTRFQRIFALAKLAFTEARRRKVLFVVGLFLLILMLAGWFLNPDSDDPARLYIVFVLTATNYLMLILALFISCFSLPQDIEQRTIYTIVTKPVRITEIIMGRFLGFLAICTVMLVPMGLASYVFVVRGLSHSHLTAENVQRDEQTGQITGETDYVRKHKHKFTIEPGETQGLTDTVRGHQHLVTLDESDGEMNITFGAPVGHLRARIPRYGEIQFYDRNGNPKEAGIDVGQERMGGGYAQSGMARLVGVAKEARKLEHSYVEGGRSLSKAEFTFSDVDAGRYQELGHLPIGVSVRAYRSHKGKIDQVIHYTLSLQNPKTGARTVPRDFPVDEYVVAELPFPLKSEGVVRGEDGEEVTRELDLFEDLVSDDGQLQIVLKCVEGGQYVGVTKSGIYLSDGESRFGWNLTKAYISIWLQMAMIIAFGVMWSTMLNGPVAMLATGVCVLMGFASEMIYGIRHNLDAKINLGGGPIEALVRTLKQDAMTTELDVEGFANVVIKKADAVIIYGLDVIATSLPNLPRMVSTAEYAAGGVDIFSALLARHAIVTLGYCVLAYFASYFILKSREIAS</sequence>
<dbReference type="Proteomes" id="UP000315003">
    <property type="component" value="Chromosome"/>
</dbReference>
<name>A0A517SYD0_9BACT</name>
<dbReference type="PANTHER" id="PTHR43471">
    <property type="entry name" value="ABC TRANSPORTER PERMEASE"/>
    <property type="match status" value="1"/>
</dbReference>
<evidence type="ECO:0000313" key="3">
    <source>
        <dbReference type="Proteomes" id="UP000315003"/>
    </source>
</evidence>
<evidence type="ECO:0000256" key="1">
    <source>
        <dbReference type="SAM" id="Phobius"/>
    </source>
</evidence>
<accession>A0A517SYD0</accession>
<feature type="transmembrane region" description="Helical" evidence="1">
    <location>
        <begin position="25"/>
        <end position="47"/>
    </location>
</feature>
<keyword evidence="1" id="KW-0812">Transmembrane</keyword>
<organism evidence="2 3">
    <name type="scientific">Stieleria bergensis</name>
    <dbReference type="NCBI Taxonomy" id="2528025"/>
    <lineage>
        <taxon>Bacteria</taxon>
        <taxon>Pseudomonadati</taxon>
        <taxon>Planctomycetota</taxon>
        <taxon>Planctomycetia</taxon>
        <taxon>Pirellulales</taxon>
        <taxon>Pirellulaceae</taxon>
        <taxon>Stieleria</taxon>
    </lineage>
</organism>
<reference evidence="2 3" key="1">
    <citation type="submission" date="2019-02" db="EMBL/GenBank/DDBJ databases">
        <title>Deep-cultivation of Planctomycetes and their phenomic and genomic characterization uncovers novel biology.</title>
        <authorList>
            <person name="Wiegand S."/>
            <person name="Jogler M."/>
            <person name="Boedeker C."/>
            <person name="Pinto D."/>
            <person name="Vollmers J."/>
            <person name="Rivas-Marin E."/>
            <person name="Kohn T."/>
            <person name="Peeters S.H."/>
            <person name="Heuer A."/>
            <person name="Rast P."/>
            <person name="Oberbeckmann S."/>
            <person name="Bunk B."/>
            <person name="Jeske O."/>
            <person name="Meyerdierks A."/>
            <person name="Storesund J.E."/>
            <person name="Kallscheuer N."/>
            <person name="Luecker S."/>
            <person name="Lage O.M."/>
            <person name="Pohl T."/>
            <person name="Merkel B.J."/>
            <person name="Hornburger P."/>
            <person name="Mueller R.-W."/>
            <person name="Bruemmer F."/>
            <person name="Labrenz M."/>
            <person name="Spormann A.M."/>
            <person name="Op den Camp H."/>
            <person name="Overmann J."/>
            <person name="Amann R."/>
            <person name="Jetten M.S.M."/>
            <person name="Mascher T."/>
            <person name="Medema M.H."/>
            <person name="Devos D.P."/>
            <person name="Kaster A.-K."/>
            <person name="Ovreas L."/>
            <person name="Rohde M."/>
            <person name="Galperin M.Y."/>
            <person name="Jogler C."/>
        </authorList>
    </citation>
    <scope>NUCLEOTIDE SEQUENCE [LARGE SCALE GENOMIC DNA]</scope>
    <source>
        <strain evidence="2 3">SV_7m_r</strain>
    </source>
</reference>
<keyword evidence="1" id="KW-0472">Membrane</keyword>
<dbReference type="PANTHER" id="PTHR43471:SF10">
    <property type="entry name" value="SLL1107 PROTEIN"/>
    <property type="match status" value="1"/>
</dbReference>
<feature type="transmembrane region" description="Helical" evidence="1">
    <location>
        <begin position="127"/>
        <end position="150"/>
    </location>
</feature>
<dbReference type="OrthoDB" id="231083at2"/>
<dbReference type="EMBL" id="CP036272">
    <property type="protein sequence ID" value="QDT61157.1"/>
    <property type="molecule type" value="Genomic_DNA"/>
</dbReference>